<proteinExistence type="predicted"/>
<keyword evidence="2" id="KW-1185">Reference proteome</keyword>
<reference evidence="2" key="1">
    <citation type="journal article" date="2015" name="Nat. Genet.">
        <title>The genome and transcriptome of the zoonotic hookworm Ancylostoma ceylanicum identify infection-specific gene families.</title>
        <authorList>
            <person name="Schwarz E.M."/>
            <person name="Hu Y."/>
            <person name="Antoshechkin I."/>
            <person name="Miller M.M."/>
            <person name="Sternberg P.W."/>
            <person name="Aroian R.V."/>
        </authorList>
    </citation>
    <scope>NUCLEOTIDE SEQUENCE</scope>
    <source>
        <strain evidence="2">HY135</strain>
    </source>
</reference>
<sequence>MLASCAVAAASGFLIYYYCDNEQESVSVVDAGRDYGMRSSAGAQSDAAVQQSGCALPIRMRATGATDVTLSQSPPLSYKPQCIHHLILIVYLW</sequence>
<evidence type="ECO:0000313" key="2">
    <source>
        <dbReference type="Proteomes" id="UP000024635"/>
    </source>
</evidence>
<dbReference type="Proteomes" id="UP000024635">
    <property type="component" value="Unassembled WGS sequence"/>
</dbReference>
<gene>
    <name evidence="1" type="primary">Acey_s0045.g1196</name>
    <name evidence="1" type="ORF">Y032_0045g1196</name>
</gene>
<name>A0A016UEF3_9BILA</name>
<dbReference type="OrthoDB" id="10551968at2759"/>
<organism evidence="1 2">
    <name type="scientific">Ancylostoma ceylanicum</name>
    <dbReference type="NCBI Taxonomy" id="53326"/>
    <lineage>
        <taxon>Eukaryota</taxon>
        <taxon>Metazoa</taxon>
        <taxon>Ecdysozoa</taxon>
        <taxon>Nematoda</taxon>
        <taxon>Chromadorea</taxon>
        <taxon>Rhabditida</taxon>
        <taxon>Rhabditina</taxon>
        <taxon>Rhabditomorpha</taxon>
        <taxon>Strongyloidea</taxon>
        <taxon>Ancylostomatidae</taxon>
        <taxon>Ancylostomatinae</taxon>
        <taxon>Ancylostoma</taxon>
    </lineage>
</organism>
<dbReference type="AlphaFoldDB" id="A0A016UEF3"/>
<dbReference type="EMBL" id="JARK01001381">
    <property type="protein sequence ID" value="EYC12978.1"/>
    <property type="molecule type" value="Genomic_DNA"/>
</dbReference>
<evidence type="ECO:0000313" key="1">
    <source>
        <dbReference type="EMBL" id="EYC12978.1"/>
    </source>
</evidence>
<accession>A0A016UEF3</accession>
<comment type="caution">
    <text evidence="1">The sequence shown here is derived from an EMBL/GenBank/DDBJ whole genome shotgun (WGS) entry which is preliminary data.</text>
</comment>
<protein>
    <submittedName>
        <fullName evidence="1">Uncharacterized protein</fullName>
    </submittedName>
</protein>